<feature type="compositionally biased region" description="Basic and acidic residues" evidence="1">
    <location>
        <begin position="103"/>
        <end position="112"/>
    </location>
</feature>
<name>A0A8J2SRR4_9STRA</name>
<dbReference type="EMBL" id="CAKKNE010000006">
    <property type="protein sequence ID" value="CAH0378801.1"/>
    <property type="molecule type" value="Genomic_DNA"/>
</dbReference>
<dbReference type="InterPro" id="IPR014710">
    <property type="entry name" value="RmlC-like_jellyroll"/>
</dbReference>
<reference evidence="2" key="1">
    <citation type="submission" date="2021-11" db="EMBL/GenBank/DDBJ databases">
        <authorList>
            <consortium name="Genoscope - CEA"/>
            <person name="William W."/>
        </authorList>
    </citation>
    <scope>NUCLEOTIDE SEQUENCE</scope>
</reference>
<evidence type="ECO:0000256" key="1">
    <source>
        <dbReference type="SAM" id="MobiDB-lite"/>
    </source>
</evidence>
<feature type="compositionally biased region" description="Basic and acidic residues" evidence="1">
    <location>
        <begin position="45"/>
        <end position="55"/>
    </location>
</feature>
<comment type="caution">
    <text evidence="2">The sequence shown here is derived from an EMBL/GenBank/DDBJ whole genome shotgun (WGS) entry which is preliminary data.</text>
</comment>
<keyword evidence="3" id="KW-1185">Reference proteome</keyword>
<dbReference type="OrthoDB" id="1939643at2759"/>
<evidence type="ECO:0008006" key="4">
    <source>
        <dbReference type="Google" id="ProtNLM"/>
    </source>
</evidence>
<gene>
    <name evidence="2" type="ORF">PECAL_6P03970</name>
</gene>
<proteinExistence type="predicted"/>
<dbReference type="AlphaFoldDB" id="A0A8J2SRR4"/>
<dbReference type="Gene3D" id="2.60.120.10">
    <property type="entry name" value="Jelly Rolls"/>
    <property type="match status" value="1"/>
</dbReference>
<dbReference type="Proteomes" id="UP000789595">
    <property type="component" value="Unassembled WGS sequence"/>
</dbReference>
<evidence type="ECO:0000313" key="2">
    <source>
        <dbReference type="EMBL" id="CAH0378801.1"/>
    </source>
</evidence>
<organism evidence="2 3">
    <name type="scientific">Pelagomonas calceolata</name>
    <dbReference type="NCBI Taxonomy" id="35677"/>
    <lineage>
        <taxon>Eukaryota</taxon>
        <taxon>Sar</taxon>
        <taxon>Stramenopiles</taxon>
        <taxon>Ochrophyta</taxon>
        <taxon>Pelagophyceae</taxon>
        <taxon>Pelagomonadales</taxon>
        <taxon>Pelagomonadaceae</taxon>
        <taxon>Pelagomonas</taxon>
    </lineage>
</organism>
<accession>A0A8J2SRR4</accession>
<sequence>MVKLVGRRTGVVVDTEDLAQDGAYDSIDAFWAAAAQPAWDNDGQDVARQEPERRRSSVSFAGSVDALEALDSPPAFGDDDDDDLPQSPMNDSDGEEVIARQARTPDSRRRPYEPPQPDPSAEGLRRSRRARFPVMKWWKGERVIYEPDSQTGLQKVAAVQLGAPTPRPKKRPRHLTKKIGGIIVDDTPLQPSDYESDAQGTEARLWNEGSQHAQTTKFAARFSEHRFSALPTEGDEPAVMACQAIATAEDAARDDVYPGWASGVMELPMGGVKGSESTGSLTMLFFVSTSQNLAVELTLFPSEDAMVTDPHESEALRFQFSPGDQFYVPPNNTYRLMNRSTTQPAKLFFAMLRPVCDRDDSSSSG</sequence>
<dbReference type="SUPFAM" id="SSF51182">
    <property type="entry name" value="RmlC-like cupins"/>
    <property type="match status" value="1"/>
</dbReference>
<dbReference type="InterPro" id="IPR011051">
    <property type="entry name" value="RmlC_Cupin_sf"/>
</dbReference>
<protein>
    <recommendedName>
        <fullName evidence="4">Mif2/CENP-C cupin domain-containing protein</fullName>
    </recommendedName>
</protein>
<evidence type="ECO:0000313" key="3">
    <source>
        <dbReference type="Proteomes" id="UP000789595"/>
    </source>
</evidence>
<feature type="region of interest" description="Disordered" evidence="1">
    <location>
        <begin position="38"/>
        <end position="127"/>
    </location>
</feature>